<dbReference type="InterPro" id="IPR046036">
    <property type="entry name" value="DUF5994"/>
</dbReference>
<protein>
    <submittedName>
        <fullName evidence="2">DUF5994 family protein</fullName>
    </submittedName>
</protein>
<organism evidence="2 3">
    <name type="scientific">Streptomyces gobitricini</name>
    <dbReference type="NCBI Taxonomy" id="68211"/>
    <lineage>
        <taxon>Bacteria</taxon>
        <taxon>Bacillati</taxon>
        <taxon>Actinomycetota</taxon>
        <taxon>Actinomycetes</taxon>
        <taxon>Kitasatosporales</taxon>
        <taxon>Streptomycetaceae</taxon>
        <taxon>Streptomyces</taxon>
    </lineage>
</organism>
<dbReference type="Pfam" id="PF19457">
    <property type="entry name" value="DUF5994"/>
    <property type="match status" value="1"/>
</dbReference>
<gene>
    <name evidence="2" type="ORF">GCM10010393_01710</name>
</gene>
<accession>A0ABN3L0F3</accession>
<proteinExistence type="predicted"/>
<name>A0ABN3L0F3_9ACTN</name>
<dbReference type="Proteomes" id="UP001499942">
    <property type="component" value="Unassembled WGS sequence"/>
</dbReference>
<keyword evidence="3" id="KW-1185">Reference proteome</keyword>
<evidence type="ECO:0000256" key="1">
    <source>
        <dbReference type="SAM" id="MobiDB-lite"/>
    </source>
</evidence>
<feature type="region of interest" description="Disordered" evidence="1">
    <location>
        <begin position="164"/>
        <end position="190"/>
    </location>
</feature>
<dbReference type="EMBL" id="BAAASR010000001">
    <property type="protein sequence ID" value="GAA2475439.1"/>
    <property type="molecule type" value="Genomic_DNA"/>
</dbReference>
<evidence type="ECO:0000313" key="3">
    <source>
        <dbReference type="Proteomes" id="UP001499942"/>
    </source>
</evidence>
<sequence>MTVTETIVRTASDERVPLPARLSLTPAGHVAGRLDGAWWPRSRDLARELPALTATLDGLWGRITRVTVNPAQWPVIPRKVPVAGHTVHVGWFTDEQDPHALILRSYSVGRWDLLVVPPETGAAVAARLMAAAAGVGDLGTASGLVAGEAACDVRDAAGGEVAWETDGGAATAPPPSPLPDQPVTAAAPGG</sequence>
<comment type="caution">
    <text evidence="2">The sequence shown here is derived from an EMBL/GenBank/DDBJ whole genome shotgun (WGS) entry which is preliminary data.</text>
</comment>
<reference evidence="2 3" key="1">
    <citation type="journal article" date="2019" name="Int. J. Syst. Evol. Microbiol.">
        <title>The Global Catalogue of Microorganisms (GCM) 10K type strain sequencing project: providing services to taxonomists for standard genome sequencing and annotation.</title>
        <authorList>
            <consortium name="The Broad Institute Genomics Platform"/>
            <consortium name="The Broad Institute Genome Sequencing Center for Infectious Disease"/>
            <person name="Wu L."/>
            <person name="Ma J."/>
        </authorList>
    </citation>
    <scope>NUCLEOTIDE SEQUENCE [LARGE SCALE GENOMIC DNA]</scope>
    <source>
        <strain evidence="2 3">JCM 5062</strain>
    </source>
</reference>
<evidence type="ECO:0000313" key="2">
    <source>
        <dbReference type="EMBL" id="GAA2475439.1"/>
    </source>
</evidence>